<feature type="compositionally biased region" description="Polar residues" evidence="1">
    <location>
        <begin position="186"/>
        <end position="196"/>
    </location>
</feature>
<dbReference type="AlphaFoldDB" id="A0ABC8B4J5"/>
<evidence type="ECO:0000313" key="3">
    <source>
        <dbReference type="Proteomes" id="UP000180166"/>
    </source>
</evidence>
<sequence length="601" mass="66539">MPNGHIAELRVHLSHVDAIATHEHAMFEMQRDLKALAKQEDRPLSSEEKALRAEVQRRYNEQFWDATKKGLPEELGGEKGRRPHEPDFELNKLELDAEPERSSPAHPEDHLPEREPDRIEDEPSPDPAPQEPSAKLLDENPEPTIEPTSDTSAPIDEAVPVEPIDRVDDEPDTRTEEPETAPVSEHPQQVTSTQAEQPVGHDNRAPEIDSVTTAPVEESPTTSNSGSETPHQDTAAPGEDTREMANHYKANSRMEGGQISFDELSPKAKHLVNALAEAEHIPLRPGEVNADHLTELQKFSGYEHGIVQNKDGDLRLFRGKRTTSKIPEDLAGYRFILHTHPEDRLPGPPSEHERRLGFNTDSMRTDVDNKKSSHIEAVVSRDGQVRFFTNEGVLDLPPGEYPRGGPLNDRGHVVPVKDLETHPAGEGPAQRNISPHARDEGKPHPAVGDHQAKGDTPAKVDRYVDEAFAQLADELPVIEQPDGAAAVESLSKWLEITDPEQRQALADIYQASHDHIAPFIVKVADDMLTSLKAQVAENPNLKVVFVGRDGHSLATAMTHLDPQFMNDHGHEVMRLPSYRGGRIVEGRPDGGEETQIRCGVP</sequence>
<reference evidence="2 3" key="1">
    <citation type="submission" date="2016-10" db="EMBL/GenBank/DDBJ databases">
        <title>Genome sequence of Nocardia seriolae strain EM150506, isolated from Anguila japonica.</title>
        <authorList>
            <person name="Han H.-J."/>
        </authorList>
    </citation>
    <scope>NUCLEOTIDE SEQUENCE [LARGE SCALE GENOMIC DNA]</scope>
    <source>
        <strain evidence="2 3">EM150506</strain>
    </source>
</reference>
<gene>
    <name evidence="2" type="ORF">NS506_07515</name>
</gene>
<dbReference type="EMBL" id="CP017839">
    <property type="protein sequence ID" value="APB01535.1"/>
    <property type="molecule type" value="Genomic_DNA"/>
</dbReference>
<proteinExistence type="predicted"/>
<feature type="compositionally biased region" description="Polar residues" evidence="1">
    <location>
        <begin position="219"/>
        <end position="229"/>
    </location>
</feature>
<protein>
    <submittedName>
        <fullName evidence="2">Uncharacterized protein</fullName>
    </submittedName>
</protein>
<dbReference type="Proteomes" id="UP000180166">
    <property type="component" value="Chromosome"/>
</dbReference>
<evidence type="ECO:0000313" key="2">
    <source>
        <dbReference type="EMBL" id="APB01535.1"/>
    </source>
</evidence>
<dbReference type="KEGG" id="nsr:NS506_07515"/>
<name>A0ABC8B4J5_9NOCA</name>
<dbReference type="RefSeq" id="WP_177327136.1">
    <property type="nucleotide sequence ID" value="NZ_AP017900.1"/>
</dbReference>
<organism evidence="2 3">
    <name type="scientific">Nocardia seriolae</name>
    <dbReference type="NCBI Taxonomy" id="37332"/>
    <lineage>
        <taxon>Bacteria</taxon>
        <taxon>Bacillati</taxon>
        <taxon>Actinomycetota</taxon>
        <taxon>Actinomycetes</taxon>
        <taxon>Mycobacteriales</taxon>
        <taxon>Nocardiaceae</taxon>
        <taxon>Nocardia</taxon>
    </lineage>
</organism>
<feature type="region of interest" description="Disordered" evidence="1">
    <location>
        <begin position="62"/>
        <end position="243"/>
    </location>
</feature>
<feature type="region of interest" description="Disordered" evidence="1">
    <location>
        <begin position="419"/>
        <end position="456"/>
    </location>
</feature>
<feature type="compositionally biased region" description="Basic and acidic residues" evidence="1">
    <location>
        <begin position="62"/>
        <end position="117"/>
    </location>
</feature>
<accession>A0ABC8B4J5</accession>
<evidence type="ECO:0000256" key="1">
    <source>
        <dbReference type="SAM" id="MobiDB-lite"/>
    </source>
</evidence>